<sequence>MQKPVLPGQEKARDRFTISHKPKPVQWGLLLVASAIFIYIGERLGLPAAFLLGAMLGAIVLASRESAIKVHTHFSLLAQAIVGLLIARAMTQEFFSNMGQHLPIILLSTGFTLLASTTVGYLLARFRVLPGTTAVWGVSPGAATAIVLMAESFGADARLIAFMQYLRVVLVATAASLVVMFTTDIQIAAPAAIEWFPAINWHTLGPTLALIVCGAYLGQLSRIPTGAMLVPLALGALLQDIGLMTIDLPPWLLAGSYIFIGWRIGLGFTRGIIAHAARAFPAVLGSTLILIAVCGLFGMALGHVLGLDPLTAYLATSPGGADTVAIIAASSHVDLPFIIAMQTSRFFIVLLAGPAIARFVASRIAKRQQ</sequence>
<comment type="caution">
    <text evidence="2">The sequence shown here is derived from an EMBL/GenBank/DDBJ whole genome shotgun (WGS) entry which is preliminary data.</text>
</comment>
<proteinExistence type="predicted"/>
<dbReference type="PANTHER" id="PTHR38457:SF1">
    <property type="entry name" value="REGULATOR ABRB-RELATED"/>
    <property type="match status" value="1"/>
</dbReference>
<feature type="transmembrane region" description="Helical" evidence="1">
    <location>
        <begin position="48"/>
        <end position="64"/>
    </location>
</feature>
<dbReference type="Proteomes" id="UP001184614">
    <property type="component" value="Unassembled WGS sequence"/>
</dbReference>
<dbReference type="NCBIfam" id="TIGR03082">
    <property type="entry name" value="Gneg_AbrB_dup"/>
    <property type="match status" value="2"/>
</dbReference>
<name>A0ABU1M303_9HYPH</name>
<dbReference type="PANTHER" id="PTHR38457">
    <property type="entry name" value="REGULATOR ABRB-RELATED"/>
    <property type="match status" value="1"/>
</dbReference>
<feature type="transmembrane region" description="Helical" evidence="1">
    <location>
        <begin position="252"/>
        <end position="273"/>
    </location>
</feature>
<feature type="transmembrane region" description="Helical" evidence="1">
    <location>
        <begin position="24"/>
        <end position="41"/>
    </location>
</feature>
<keyword evidence="3" id="KW-1185">Reference proteome</keyword>
<dbReference type="Pfam" id="PF05145">
    <property type="entry name" value="AbrB"/>
    <property type="match status" value="1"/>
</dbReference>
<evidence type="ECO:0000313" key="3">
    <source>
        <dbReference type="Proteomes" id="UP001184614"/>
    </source>
</evidence>
<accession>A0ABU1M303</accession>
<reference evidence="2 3" key="1">
    <citation type="submission" date="2023-07" db="EMBL/GenBank/DDBJ databases">
        <title>Sorghum-associated microbial communities from plants grown in Nebraska, USA.</title>
        <authorList>
            <person name="Schachtman D."/>
        </authorList>
    </citation>
    <scope>NUCLEOTIDE SEQUENCE [LARGE SCALE GENOMIC DNA]</scope>
    <source>
        <strain evidence="2 3">DS1730</strain>
    </source>
</reference>
<keyword evidence="1" id="KW-0472">Membrane</keyword>
<keyword evidence="1" id="KW-1133">Transmembrane helix</keyword>
<feature type="transmembrane region" description="Helical" evidence="1">
    <location>
        <begin position="165"/>
        <end position="193"/>
    </location>
</feature>
<dbReference type="InterPro" id="IPR007820">
    <property type="entry name" value="AbrB_fam"/>
</dbReference>
<feature type="transmembrane region" description="Helical" evidence="1">
    <location>
        <begin position="337"/>
        <end position="361"/>
    </location>
</feature>
<feature type="transmembrane region" description="Helical" evidence="1">
    <location>
        <begin position="280"/>
        <end position="301"/>
    </location>
</feature>
<feature type="transmembrane region" description="Helical" evidence="1">
    <location>
        <begin position="70"/>
        <end position="90"/>
    </location>
</feature>
<protein>
    <submittedName>
        <fullName evidence="2">Membrane AbrB-like protein</fullName>
    </submittedName>
</protein>
<evidence type="ECO:0000256" key="1">
    <source>
        <dbReference type="SAM" id="Phobius"/>
    </source>
</evidence>
<dbReference type="InterPro" id="IPR017516">
    <property type="entry name" value="AbrB_dup"/>
</dbReference>
<dbReference type="EMBL" id="JAVDQT010000001">
    <property type="protein sequence ID" value="MDR6430418.1"/>
    <property type="molecule type" value="Genomic_DNA"/>
</dbReference>
<dbReference type="RefSeq" id="WP_310009690.1">
    <property type="nucleotide sequence ID" value="NZ_JAVDQT010000001.1"/>
</dbReference>
<feature type="transmembrane region" description="Helical" evidence="1">
    <location>
        <begin position="199"/>
        <end position="217"/>
    </location>
</feature>
<dbReference type="PIRSF" id="PIRSF038991">
    <property type="entry name" value="Protein_AbrB"/>
    <property type="match status" value="1"/>
</dbReference>
<feature type="transmembrane region" description="Helical" evidence="1">
    <location>
        <begin position="102"/>
        <end position="122"/>
    </location>
</feature>
<evidence type="ECO:0000313" key="2">
    <source>
        <dbReference type="EMBL" id="MDR6430418.1"/>
    </source>
</evidence>
<organism evidence="2 3">
    <name type="scientific">Brucella pseudogrignonensis</name>
    <dbReference type="NCBI Taxonomy" id="419475"/>
    <lineage>
        <taxon>Bacteria</taxon>
        <taxon>Pseudomonadati</taxon>
        <taxon>Pseudomonadota</taxon>
        <taxon>Alphaproteobacteria</taxon>
        <taxon>Hyphomicrobiales</taxon>
        <taxon>Brucellaceae</taxon>
        <taxon>Brucella/Ochrobactrum group</taxon>
        <taxon>Brucella</taxon>
    </lineage>
</organism>
<feature type="transmembrane region" description="Helical" evidence="1">
    <location>
        <begin position="229"/>
        <end position="246"/>
    </location>
</feature>
<gene>
    <name evidence="2" type="ORF">J2782_000123</name>
</gene>
<keyword evidence="1" id="KW-0812">Transmembrane</keyword>